<keyword evidence="2" id="KW-0560">Oxidoreductase</keyword>
<dbReference type="OrthoDB" id="10004768at2759"/>
<dbReference type="Pfam" id="PF02737">
    <property type="entry name" value="3HCDH_N"/>
    <property type="match status" value="1"/>
</dbReference>
<dbReference type="InterPro" id="IPR008927">
    <property type="entry name" value="6-PGluconate_DH-like_C_sf"/>
</dbReference>
<dbReference type="InterPro" id="IPR006176">
    <property type="entry name" value="3-OHacyl-CoA_DH_NAD-bd"/>
</dbReference>
<dbReference type="OMA" id="TAFQACE"/>
<dbReference type="Gene3D" id="1.10.1040.50">
    <property type="match status" value="1"/>
</dbReference>
<accession>A0A0L0DED3</accession>
<evidence type="ECO:0000259" key="4">
    <source>
        <dbReference type="Pfam" id="PF02737"/>
    </source>
</evidence>
<evidence type="ECO:0000313" key="6">
    <source>
        <dbReference type="Proteomes" id="UP000054408"/>
    </source>
</evidence>
<dbReference type="GO" id="GO:0070403">
    <property type="term" value="F:NAD+ binding"/>
    <property type="evidence" value="ECO:0007669"/>
    <property type="project" value="InterPro"/>
</dbReference>
<reference evidence="5 6" key="1">
    <citation type="submission" date="2010-05" db="EMBL/GenBank/DDBJ databases">
        <title>The Genome Sequence of Thecamonas trahens ATCC 50062.</title>
        <authorList>
            <consortium name="The Broad Institute Genome Sequencing Platform"/>
            <person name="Russ C."/>
            <person name="Cuomo C."/>
            <person name="Shea T."/>
            <person name="Young S.K."/>
            <person name="Zeng Q."/>
            <person name="Koehrsen M."/>
            <person name="Haas B."/>
            <person name="Borodovsky M."/>
            <person name="Guigo R."/>
            <person name="Alvarado L."/>
            <person name="Berlin A."/>
            <person name="Bochicchio J."/>
            <person name="Borenstein D."/>
            <person name="Chapman S."/>
            <person name="Chen Z."/>
            <person name="Freedman E."/>
            <person name="Gellesch M."/>
            <person name="Goldberg J."/>
            <person name="Griggs A."/>
            <person name="Gujja S."/>
            <person name="Heilman E."/>
            <person name="Heiman D."/>
            <person name="Hepburn T."/>
            <person name="Howarth C."/>
            <person name="Jen D."/>
            <person name="Larson L."/>
            <person name="Mehta T."/>
            <person name="Park D."/>
            <person name="Pearson M."/>
            <person name="Roberts A."/>
            <person name="Saif S."/>
            <person name="Shenoy N."/>
            <person name="Sisk P."/>
            <person name="Stolte C."/>
            <person name="Sykes S."/>
            <person name="Thomson T."/>
            <person name="Walk T."/>
            <person name="White J."/>
            <person name="Yandava C."/>
            <person name="Burger G."/>
            <person name="Gray M.W."/>
            <person name="Holland P.W.H."/>
            <person name="King N."/>
            <person name="Lang F.B.F."/>
            <person name="Roger A.J."/>
            <person name="Ruiz-Trillo I."/>
            <person name="Lander E."/>
            <person name="Nusbaum C."/>
        </authorList>
    </citation>
    <scope>NUCLEOTIDE SEQUENCE [LARGE SCALE GENOMIC DNA]</scope>
    <source>
        <strain evidence="5 6">ATCC 50062</strain>
    </source>
</reference>
<dbReference type="EMBL" id="GL349435">
    <property type="protein sequence ID" value="KNC50521.1"/>
    <property type="molecule type" value="Genomic_DNA"/>
</dbReference>
<dbReference type="InterPro" id="IPR006108">
    <property type="entry name" value="3HC_DH_C"/>
</dbReference>
<dbReference type="GO" id="GO:0016509">
    <property type="term" value="F:long-chain (3S)-3-hydroxyacyl-CoA dehydrogenase (NAD+) activity"/>
    <property type="evidence" value="ECO:0007669"/>
    <property type="project" value="TreeGrafter"/>
</dbReference>
<dbReference type="AlphaFoldDB" id="A0A0L0DED3"/>
<dbReference type="PANTHER" id="PTHR43612">
    <property type="entry name" value="TRIFUNCTIONAL ENZYME SUBUNIT ALPHA"/>
    <property type="match status" value="1"/>
</dbReference>
<dbReference type="Proteomes" id="UP000054408">
    <property type="component" value="Unassembled WGS sequence"/>
</dbReference>
<keyword evidence="6" id="KW-1185">Reference proteome</keyword>
<dbReference type="InterPro" id="IPR006180">
    <property type="entry name" value="3-OHacyl-CoA_DH_CS"/>
</dbReference>
<proteinExistence type="predicted"/>
<dbReference type="SUPFAM" id="SSF51735">
    <property type="entry name" value="NAD(P)-binding Rossmann-fold domains"/>
    <property type="match status" value="1"/>
</dbReference>
<feature type="domain" description="3-hydroxyacyl-CoA dehydrogenase C-terminal" evidence="3">
    <location>
        <begin position="394"/>
        <end position="478"/>
    </location>
</feature>
<dbReference type="Gene3D" id="3.40.50.720">
    <property type="entry name" value="NAD(P)-binding Rossmann-like Domain"/>
    <property type="match status" value="1"/>
</dbReference>
<dbReference type="GO" id="GO:0016507">
    <property type="term" value="C:mitochondrial fatty acid beta-oxidation multienzyme complex"/>
    <property type="evidence" value="ECO:0007669"/>
    <property type="project" value="TreeGrafter"/>
</dbReference>
<evidence type="ECO:0000256" key="2">
    <source>
        <dbReference type="ARBA" id="ARBA00023002"/>
    </source>
</evidence>
<dbReference type="InterPro" id="IPR050136">
    <property type="entry name" value="FA_oxidation_alpha_subunit"/>
</dbReference>
<name>A0A0L0DED3_THETB</name>
<dbReference type="eggNOG" id="KOG1683">
    <property type="taxonomic scope" value="Eukaryota"/>
</dbReference>
<gene>
    <name evidence="5" type="ORF">AMSG_00682</name>
</gene>
<dbReference type="Gene3D" id="3.90.226.10">
    <property type="entry name" value="2-enoyl-CoA Hydratase, Chain A, domain 1"/>
    <property type="match status" value="1"/>
</dbReference>
<feature type="domain" description="3-hydroxyacyl-CoA dehydrogenase C-terminal" evidence="3">
    <location>
        <begin position="254"/>
        <end position="352"/>
    </location>
</feature>
<dbReference type="GO" id="GO:0006635">
    <property type="term" value="P:fatty acid beta-oxidation"/>
    <property type="evidence" value="ECO:0007669"/>
    <property type="project" value="TreeGrafter"/>
</dbReference>
<evidence type="ECO:0000256" key="1">
    <source>
        <dbReference type="ARBA" id="ARBA00005005"/>
    </source>
</evidence>
<dbReference type="GeneID" id="25560475"/>
<feature type="domain" description="3-hydroxyacyl-CoA dehydrogenase NAD binding" evidence="4">
    <location>
        <begin position="73"/>
        <end position="251"/>
    </location>
</feature>
<sequence length="482" mass="50986">MKLTQGNYPAPLAILETVKAGLEEGMVRGLAKEASEFGRLSQTFQSKGLVSLFFAQQHCKKNRFGTPDAPINNVAVLGAGLMGAGVAQVSAVKGMNVILKDASEQGLANGMAQIQGNLDKRVKKKATTSLEANRAVARVTPQLDYAGFDNTDLVIEAVFEDLDLKKKIVKETEASLKKGAIFASNTSALPIKDIATASRDPSKVIGMHYFSPVDKMQLLEIITTDKTSDATAAAAVDVGLRQGKTVIAVGDGPGFYTTRILAPMLAEAIALLMRGVEFKKLDTASKKMGFPVGAVTLADEVGLDVGMHVSDSLSKAFPTRVGGPHADAGVAALKAMVDAKYLGRKAGKGCFIYEGGKSKSRAVNDAAVKIFTSAKPAGLSTMSKDVSDEDLGLRLVARFVNEAVHCLDEGILHSATDGDVGAVFGLGFPPFYGGPFRFVDVFGADNLVELMARFKDEDGGAEHWDPSPVLLDMAKSGKKFHN</sequence>
<protein>
    <submittedName>
        <fullName evidence="5">Hadha protein</fullName>
    </submittedName>
</protein>
<dbReference type="RefSeq" id="XP_013762413.1">
    <property type="nucleotide sequence ID" value="XM_013906959.1"/>
</dbReference>
<dbReference type="PANTHER" id="PTHR43612:SF3">
    <property type="entry name" value="TRIFUNCTIONAL ENZYME SUBUNIT ALPHA, MITOCHONDRIAL"/>
    <property type="match status" value="1"/>
</dbReference>
<dbReference type="PROSITE" id="PS00067">
    <property type="entry name" value="3HCDH"/>
    <property type="match status" value="1"/>
</dbReference>
<dbReference type="InterPro" id="IPR036291">
    <property type="entry name" value="NAD(P)-bd_dom_sf"/>
</dbReference>
<dbReference type="FunFam" id="3.40.50.720:FF:000009">
    <property type="entry name" value="Fatty oxidation complex, alpha subunit"/>
    <property type="match status" value="1"/>
</dbReference>
<comment type="pathway">
    <text evidence="1">Lipid metabolism; fatty acid beta-oxidation.</text>
</comment>
<evidence type="ECO:0000259" key="3">
    <source>
        <dbReference type="Pfam" id="PF00725"/>
    </source>
</evidence>
<dbReference type="STRING" id="461836.A0A0L0DED3"/>
<evidence type="ECO:0000313" key="5">
    <source>
        <dbReference type="EMBL" id="KNC50521.1"/>
    </source>
</evidence>
<dbReference type="Pfam" id="PF00725">
    <property type="entry name" value="3HCDH"/>
    <property type="match status" value="2"/>
</dbReference>
<organism evidence="5 6">
    <name type="scientific">Thecamonas trahens ATCC 50062</name>
    <dbReference type="NCBI Taxonomy" id="461836"/>
    <lineage>
        <taxon>Eukaryota</taxon>
        <taxon>Apusozoa</taxon>
        <taxon>Apusomonadida</taxon>
        <taxon>Apusomonadidae</taxon>
        <taxon>Thecamonas</taxon>
    </lineage>
</organism>
<dbReference type="SUPFAM" id="SSF48179">
    <property type="entry name" value="6-phosphogluconate dehydrogenase C-terminal domain-like"/>
    <property type="match status" value="2"/>
</dbReference>
<dbReference type="GO" id="GO:0004300">
    <property type="term" value="F:enoyl-CoA hydratase activity"/>
    <property type="evidence" value="ECO:0007669"/>
    <property type="project" value="TreeGrafter"/>
</dbReference>